<evidence type="ECO:0000256" key="1">
    <source>
        <dbReference type="ARBA" id="ARBA00022679"/>
    </source>
</evidence>
<dbReference type="CDD" id="cd02440">
    <property type="entry name" value="AdoMet_MTases"/>
    <property type="match status" value="1"/>
</dbReference>
<keyword evidence="4" id="KW-0489">Methyltransferase</keyword>
<dbReference type="GO" id="GO:0005783">
    <property type="term" value="C:endoplasmic reticulum"/>
    <property type="evidence" value="ECO:0007669"/>
    <property type="project" value="TreeGrafter"/>
</dbReference>
<dbReference type="InterPro" id="IPR029063">
    <property type="entry name" value="SAM-dependent_MTases_sf"/>
</dbReference>
<evidence type="ECO:0000259" key="3">
    <source>
        <dbReference type="Pfam" id="PF08241"/>
    </source>
</evidence>
<evidence type="ECO:0000313" key="5">
    <source>
        <dbReference type="Proteomes" id="UP001285441"/>
    </source>
</evidence>
<proteinExistence type="predicted"/>
<reference evidence="4" key="2">
    <citation type="submission" date="2023-06" db="EMBL/GenBank/DDBJ databases">
        <authorList>
            <consortium name="Lawrence Berkeley National Laboratory"/>
            <person name="Haridas S."/>
            <person name="Hensen N."/>
            <person name="Bonometti L."/>
            <person name="Westerberg I."/>
            <person name="Brannstrom I.O."/>
            <person name="Guillou S."/>
            <person name="Cros-Aarteil S."/>
            <person name="Calhoun S."/>
            <person name="Kuo A."/>
            <person name="Mondo S."/>
            <person name="Pangilinan J."/>
            <person name="Riley R."/>
            <person name="LaButti K."/>
            <person name="Andreopoulos B."/>
            <person name="Lipzen A."/>
            <person name="Chen C."/>
            <person name="Yanf M."/>
            <person name="Daum C."/>
            <person name="Ng V."/>
            <person name="Clum A."/>
            <person name="Steindorff A."/>
            <person name="Ohm R."/>
            <person name="Martin F."/>
            <person name="Silar P."/>
            <person name="Natvig D."/>
            <person name="Lalanne C."/>
            <person name="Gautier V."/>
            <person name="Ament-velasquez S.L."/>
            <person name="Kruys A."/>
            <person name="Hutchinson M.I."/>
            <person name="Powell A.J."/>
            <person name="Barry K."/>
            <person name="Miller A.N."/>
            <person name="Grigoriev I.V."/>
            <person name="Debuchy R."/>
            <person name="Gladieux P."/>
            <person name="Thoren M.H."/>
            <person name="Johannesson H."/>
        </authorList>
    </citation>
    <scope>NUCLEOTIDE SEQUENCE</scope>
    <source>
        <strain evidence="4">CBS 232.78</strain>
    </source>
</reference>
<evidence type="ECO:0000313" key="4">
    <source>
        <dbReference type="EMBL" id="KAK3393479.1"/>
    </source>
</evidence>
<accession>A0AAE0P518</accession>
<evidence type="ECO:0000256" key="2">
    <source>
        <dbReference type="SAM" id="MobiDB-lite"/>
    </source>
</evidence>
<dbReference type="PANTHER" id="PTHR44068">
    <property type="entry name" value="ZGC:194242"/>
    <property type="match status" value="1"/>
</dbReference>
<feature type="compositionally biased region" description="Basic residues" evidence="2">
    <location>
        <begin position="42"/>
        <end position="53"/>
    </location>
</feature>
<dbReference type="Proteomes" id="UP001285441">
    <property type="component" value="Unassembled WGS sequence"/>
</dbReference>
<dbReference type="GO" id="GO:0032259">
    <property type="term" value="P:methylation"/>
    <property type="evidence" value="ECO:0007669"/>
    <property type="project" value="UniProtKB-KW"/>
</dbReference>
<reference evidence="4" key="1">
    <citation type="journal article" date="2023" name="Mol. Phylogenet. Evol.">
        <title>Genome-scale phylogeny and comparative genomics of the fungal order Sordariales.</title>
        <authorList>
            <person name="Hensen N."/>
            <person name="Bonometti L."/>
            <person name="Westerberg I."/>
            <person name="Brannstrom I.O."/>
            <person name="Guillou S."/>
            <person name="Cros-Aarteil S."/>
            <person name="Calhoun S."/>
            <person name="Haridas S."/>
            <person name="Kuo A."/>
            <person name="Mondo S."/>
            <person name="Pangilinan J."/>
            <person name="Riley R."/>
            <person name="LaButti K."/>
            <person name="Andreopoulos B."/>
            <person name="Lipzen A."/>
            <person name="Chen C."/>
            <person name="Yan M."/>
            <person name="Daum C."/>
            <person name="Ng V."/>
            <person name="Clum A."/>
            <person name="Steindorff A."/>
            <person name="Ohm R.A."/>
            <person name="Martin F."/>
            <person name="Silar P."/>
            <person name="Natvig D.O."/>
            <person name="Lalanne C."/>
            <person name="Gautier V."/>
            <person name="Ament-Velasquez S.L."/>
            <person name="Kruys A."/>
            <person name="Hutchinson M.I."/>
            <person name="Powell A.J."/>
            <person name="Barry K."/>
            <person name="Miller A.N."/>
            <person name="Grigoriev I.V."/>
            <person name="Debuchy R."/>
            <person name="Gladieux P."/>
            <person name="Hiltunen Thoren M."/>
            <person name="Johannesson H."/>
        </authorList>
    </citation>
    <scope>NUCLEOTIDE SEQUENCE</scope>
    <source>
        <strain evidence="4">CBS 232.78</strain>
    </source>
</reference>
<organism evidence="4 5">
    <name type="scientific">Podospora didyma</name>
    <dbReference type="NCBI Taxonomy" id="330526"/>
    <lineage>
        <taxon>Eukaryota</taxon>
        <taxon>Fungi</taxon>
        <taxon>Dikarya</taxon>
        <taxon>Ascomycota</taxon>
        <taxon>Pezizomycotina</taxon>
        <taxon>Sordariomycetes</taxon>
        <taxon>Sordariomycetidae</taxon>
        <taxon>Sordariales</taxon>
        <taxon>Podosporaceae</taxon>
        <taxon>Podospora</taxon>
    </lineage>
</organism>
<comment type="caution">
    <text evidence="4">The sequence shown here is derived from an EMBL/GenBank/DDBJ whole genome shotgun (WGS) entry which is preliminary data.</text>
</comment>
<protein>
    <submittedName>
        <fullName evidence="4">S-adenosyl-L-methionine-dependent methyltransferase</fullName>
    </submittedName>
</protein>
<dbReference type="Pfam" id="PF08241">
    <property type="entry name" value="Methyltransf_11"/>
    <property type="match status" value="1"/>
</dbReference>
<name>A0AAE0P518_9PEZI</name>
<gene>
    <name evidence="4" type="ORF">B0H63DRAFT_18323</name>
</gene>
<keyword evidence="5" id="KW-1185">Reference proteome</keyword>
<dbReference type="GO" id="GO:0003838">
    <property type="term" value="F:sterol 24-C-methyltransferase activity"/>
    <property type="evidence" value="ECO:0007669"/>
    <property type="project" value="TreeGrafter"/>
</dbReference>
<dbReference type="SUPFAM" id="SSF53335">
    <property type="entry name" value="S-adenosyl-L-methionine-dependent methyltransferases"/>
    <property type="match status" value="1"/>
</dbReference>
<feature type="region of interest" description="Disordered" evidence="2">
    <location>
        <begin position="1"/>
        <end position="63"/>
    </location>
</feature>
<dbReference type="EMBL" id="JAULSW010000001">
    <property type="protein sequence ID" value="KAK3393479.1"/>
    <property type="molecule type" value="Genomic_DNA"/>
</dbReference>
<dbReference type="Gene3D" id="3.40.50.150">
    <property type="entry name" value="Vaccinia Virus protein VP39"/>
    <property type="match status" value="1"/>
</dbReference>
<dbReference type="AlphaFoldDB" id="A0AAE0P518"/>
<keyword evidence="1" id="KW-0808">Transferase</keyword>
<sequence length="412" mass="45856">MSAGTVLRHPAQEPVAFDQHVVSDGSSDSDGVVDEKRGAAAGRRRRSPRRAPKSKNDDLELDDADKSSLTNRFKTFRSAFKHLHDLTPKEVDDFMASYVIYNLDWADEAQMVAELGPNYREKVGECLKAYYGVMNHLCALGDVEKMYIPPFMDKRATVVENQLLYERAIAKAIDLQPGNKVLDLGCGRGRVAAHMATVTGAQVTGLNIDPNQIGQAREFNSERGLRNEFIVRDFNDLPLPFADSSFDAFYQIQALSLCKDLGGLFREIYRVLKPGAKISLLDWASLPTYDPTNPEHVELMARVKPLIGAVGTPTPKSLERAAEDAGFVVIRSENASKGGLQAPLIERVDVYFRAMRQVILALVKLRCLPPHFKTLINRLCLDGEAFVKMDTMRLITTSYWVVAEKPGPSLEQ</sequence>
<dbReference type="GO" id="GO:0006696">
    <property type="term" value="P:ergosterol biosynthetic process"/>
    <property type="evidence" value="ECO:0007669"/>
    <property type="project" value="TreeGrafter"/>
</dbReference>
<dbReference type="PANTHER" id="PTHR44068:SF4">
    <property type="entry name" value="S-ADENOSYL-METHIONINE-STEROL-C-METHYLTRANSFERAS (AFU_ORTHOLOGUE AFUA_4G09190)"/>
    <property type="match status" value="1"/>
</dbReference>
<dbReference type="InterPro" id="IPR050447">
    <property type="entry name" value="Erg6_SMT_methyltransf"/>
</dbReference>
<dbReference type="InterPro" id="IPR013216">
    <property type="entry name" value="Methyltransf_11"/>
</dbReference>
<feature type="domain" description="Methyltransferase type 11" evidence="3">
    <location>
        <begin position="182"/>
        <end position="278"/>
    </location>
</feature>